<dbReference type="AlphaFoldDB" id="A0A853FFH9"/>
<feature type="chain" id="PRO_5032980453" evidence="2">
    <location>
        <begin position="28"/>
        <end position="326"/>
    </location>
</feature>
<dbReference type="InterPro" id="IPR005064">
    <property type="entry name" value="BUG"/>
</dbReference>
<dbReference type="PIRSF" id="PIRSF017082">
    <property type="entry name" value="YflP"/>
    <property type="match status" value="1"/>
</dbReference>
<feature type="signal peptide" evidence="2">
    <location>
        <begin position="1"/>
        <end position="27"/>
    </location>
</feature>
<dbReference type="OrthoDB" id="8678477at2"/>
<reference evidence="3 4" key="1">
    <citation type="submission" date="2020-07" db="EMBL/GenBank/DDBJ databases">
        <title>Taxonomic revisions and descriptions of new bacterial species based on genomic comparisons in the high-G+C-content subgroup of the family Alcaligenaceae.</title>
        <authorList>
            <person name="Szabo A."/>
            <person name="Felfoldi T."/>
        </authorList>
    </citation>
    <scope>NUCLEOTIDE SEQUENCE [LARGE SCALE GENOMIC DNA]</scope>
    <source>
        <strain evidence="3 4">DSM 25264</strain>
    </source>
</reference>
<comment type="caution">
    <text evidence="3">The sequence shown here is derived from an EMBL/GenBank/DDBJ whole genome shotgun (WGS) entry which is preliminary data.</text>
</comment>
<sequence>MNQTRRQLLQAAVVGVPMLGLAGFAHAQTSAYPGKPLRLYVPFGPGSGSDVYARYFGERLAGRLGQPVVVENKPGAGGAIAVKATTEPPRDGYTILLGSNSPMAVNVSAYKSLSYDPVKDLQPICGLTRSMAILIVPAESPLQTLDDLVDRGRQSPPLNMGTYSAGYQLAAAPFLRQAGFKWQDINYKGLSQTTTDVIGGQIDIAVVDTPTTVQIVKSGKVRALAVTGVDRHPDLPDVPTLQEKGYDGAVHYSWTSLWVKAGTPESVVNILSDNLLQILNAPESREYVESHAGEIMALGPREMRAFQKSEIARFAEAVETLGFKPI</sequence>
<dbReference type="PROSITE" id="PS51318">
    <property type="entry name" value="TAT"/>
    <property type="match status" value="1"/>
</dbReference>
<organism evidence="3 4">
    <name type="scientific">Allopusillimonas soli</name>
    <dbReference type="NCBI Taxonomy" id="659016"/>
    <lineage>
        <taxon>Bacteria</taxon>
        <taxon>Pseudomonadati</taxon>
        <taxon>Pseudomonadota</taxon>
        <taxon>Betaproteobacteria</taxon>
        <taxon>Burkholderiales</taxon>
        <taxon>Alcaligenaceae</taxon>
        <taxon>Allopusillimonas</taxon>
    </lineage>
</organism>
<evidence type="ECO:0000313" key="4">
    <source>
        <dbReference type="Proteomes" id="UP000580517"/>
    </source>
</evidence>
<comment type="similarity">
    <text evidence="1">Belongs to the UPF0065 (bug) family.</text>
</comment>
<dbReference type="Proteomes" id="UP000580517">
    <property type="component" value="Unassembled WGS sequence"/>
</dbReference>
<proteinExistence type="inferred from homology"/>
<protein>
    <submittedName>
        <fullName evidence="3">Tripartite tricarboxylate transporter substrate binding protein</fullName>
    </submittedName>
</protein>
<dbReference type="Gene3D" id="3.40.190.150">
    <property type="entry name" value="Bordetella uptake gene, domain 1"/>
    <property type="match status" value="1"/>
</dbReference>
<accession>A0A853FFH9</accession>
<dbReference type="InterPro" id="IPR006311">
    <property type="entry name" value="TAT_signal"/>
</dbReference>
<dbReference type="SUPFAM" id="SSF53850">
    <property type="entry name" value="Periplasmic binding protein-like II"/>
    <property type="match status" value="1"/>
</dbReference>
<evidence type="ECO:0000313" key="3">
    <source>
        <dbReference type="EMBL" id="NYT36776.1"/>
    </source>
</evidence>
<evidence type="ECO:0000256" key="1">
    <source>
        <dbReference type="ARBA" id="ARBA00006987"/>
    </source>
</evidence>
<keyword evidence="2" id="KW-0732">Signal</keyword>
<dbReference type="Pfam" id="PF03401">
    <property type="entry name" value="TctC"/>
    <property type="match status" value="1"/>
</dbReference>
<gene>
    <name evidence="3" type="ORF">H0A68_07810</name>
</gene>
<dbReference type="InterPro" id="IPR042100">
    <property type="entry name" value="Bug_dom1"/>
</dbReference>
<dbReference type="CDD" id="cd07012">
    <property type="entry name" value="PBP2_Bug_TTT"/>
    <property type="match status" value="1"/>
</dbReference>
<dbReference type="Gene3D" id="3.40.190.10">
    <property type="entry name" value="Periplasmic binding protein-like II"/>
    <property type="match status" value="1"/>
</dbReference>
<dbReference type="RefSeq" id="WP_129968716.1">
    <property type="nucleotide sequence ID" value="NZ_JACCEW010000002.1"/>
</dbReference>
<evidence type="ECO:0000256" key="2">
    <source>
        <dbReference type="SAM" id="SignalP"/>
    </source>
</evidence>
<dbReference type="EMBL" id="JACCEW010000002">
    <property type="protein sequence ID" value="NYT36776.1"/>
    <property type="molecule type" value="Genomic_DNA"/>
</dbReference>
<name>A0A853FFH9_9BURK</name>
<keyword evidence="4" id="KW-1185">Reference proteome</keyword>
<dbReference type="PANTHER" id="PTHR42928:SF5">
    <property type="entry name" value="BLR1237 PROTEIN"/>
    <property type="match status" value="1"/>
</dbReference>
<dbReference type="PANTHER" id="PTHR42928">
    <property type="entry name" value="TRICARBOXYLATE-BINDING PROTEIN"/>
    <property type="match status" value="1"/>
</dbReference>